<name>A0A2R3Z7K7_9FLAO</name>
<dbReference type="OrthoDB" id="795065at2"/>
<keyword evidence="3" id="KW-1185">Reference proteome</keyword>
<dbReference type="InterPro" id="IPR058684">
    <property type="entry name" value="YopA_M"/>
</dbReference>
<sequence>MKQNKELSEIAEYTSPIISTDHPNQPLYILREEEFLIKTETGEIIFVGSIAFKWFPQIGVYVEGATKDFKFLEGQIKDFKVFKTNGDFLGDAIAIQEKYIKNQYFIKGIFSFDCLSGDTTIPVNEVRFSIPNMQRFDGQNIRSEEIGWYKGRIFLKLADYDLNIDKLPDFGERIAALKDVGGYHITYSGKMTFKTPKSLQDMKKEIQVLNCFLQLLSGIQISALFFSGVNDRETLWTDYRSAGIDSYHQRGSSCFPRYFLEHSDFKAMEIVYSNLIDFWRKDDYRNMISSAVKWYSEANSKPWYHSTTSMIISQSALEMFYNWYMIEKDGILRGEVRLSAANKIRLLLSRIGIKNEVPQKYAEIKKFLNDPKNKNEEDAIDATVFYRNAIVHGESEKRTKLVNLSPSFKREANNLSLWYLELCLLYTLGYNGKYVNRTTIEYSSDTEKVPWASEKNDFIG</sequence>
<reference evidence="3" key="1">
    <citation type="submission" date="2018-03" db="EMBL/GenBank/DDBJ databases">
        <title>Gramella fulva sp. nov., isolated from a dry surface of tidal flat.</title>
        <authorList>
            <person name="Hwang S.H."/>
            <person name="Hwang W.M."/>
            <person name="Kang K."/>
            <person name="Ahn T.-Y."/>
        </authorList>
    </citation>
    <scope>NUCLEOTIDE SEQUENCE [LARGE SCALE GENOMIC DNA]</scope>
    <source>
        <strain evidence="3">SH35</strain>
    </source>
</reference>
<dbReference type="Proteomes" id="UP000241507">
    <property type="component" value="Chromosome"/>
</dbReference>
<evidence type="ECO:0000313" key="3">
    <source>
        <dbReference type="Proteomes" id="UP000241507"/>
    </source>
</evidence>
<protein>
    <recommendedName>
        <fullName evidence="1">YopA central domain-containing protein</fullName>
    </recommendedName>
</protein>
<dbReference type="AlphaFoldDB" id="A0A2R3Z7K7"/>
<accession>A0A2R3Z7K7</accession>
<dbReference type="Pfam" id="PF26308">
    <property type="entry name" value="YopA_M"/>
    <property type="match status" value="1"/>
</dbReference>
<dbReference type="KEGG" id="grs:C7S20_13760"/>
<evidence type="ECO:0000259" key="1">
    <source>
        <dbReference type="Pfam" id="PF26308"/>
    </source>
</evidence>
<gene>
    <name evidence="2" type="ORF">C7S20_13760</name>
</gene>
<feature type="domain" description="YopA central" evidence="1">
    <location>
        <begin position="120"/>
        <end position="249"/>
    </location>
</feature>
<evidence type="ECO:0000313" key="2">
    <source>
        <dbReference type="EMBL" id="AVR46241.1"/>
    </source>
</evidence>
<dbReference type="EMBL" id="CP028136">
    <property type="protein sequence ID" value="AVR46241.1"/>
    <property type="molecule type" value="Genomic_DNA"/>
</dbReference>
<dbReference type="RefSeq" id="WP_107013015.1">
    <property type="nucleotide sequence ID" value="NZ_CP028136.1"/>
</dbReference>
<proteinExistence type="predicted"/>
<organism evidence="2 3">
    <name type="scientific">Christiangramia fulva</name>
    <dbReference type="NCBI Taxonomy" id="2126553"/>
    <lineage>
        <taxon>Bacteria</taxon>
        <taxon>Pseudomonadati</taxon>
        <taxon>Bacteroidota</taxon>
        <taxon>Flavobacteriia</taxon>
        <taxon>Flavobacteriales</taxon>
        <taxon>Flavobacteriaceae</taxon>
        <taxon>Christiangramia</taxon>
    </lineage>
</organism>